<dbReference type="SUPFAM" id="SSF51556">
    <property type="entry name" value="Metallo-dependent hydrolases"/>
    <property type="match status" value="1"/>
</dbReference>
<proteinExistence type="predicted"/>
<dbReference type="InterPro" id="IPR011059">
    <property type="entry name" value="Metal-dep_hydrolase_composite"/>
</dbReference>
<sequence length="444" mass="49668">MKTLIQNAWILTMNEQMEQFQNGYLLVDGEKISGVGLMDSLPKDIVYDKLIDAGGAILLPGMVNTHTHIGMIPFRSLGDDYPDRLRRFLFPLENECMNEMLAYTSGKYAIAEMLLAGVTTFFDMYYFEQQLAMAAEEMNVRALLAETVIDTVTVDVEEPMGGLDYAEERFLPKWQGHHRIHASVGPHAPYSNTIEALKKADALSEKYNVPWMMHVSEMDFELEKFRKERNQTPIEFLEAIGVLSPRLVAAHCIHLTDHDIELLRKYDVKVAHCIGANTKSAKGVARVRDLLAAGVTVGLGTDGPSSGNTLDLFSQMRLFANFHKTYLKDRSAFPAEQIVKLATIEGARVLGMEEQIGSIEIGKQADFIMVETDSVNMFPIYDPYSALVYSAHAGNVKDVFIAGRQVVEAKKLVDFDLAQLRAELAEEMNKSGFRSKALKALKDK</sequence>
<dbReference type="Gene3D" id="2.30.40.10">
    <property type="entry name" value="Urease, subunit C, domain 1"/>
    <property type="match status" value="1"/>
</dbReference>
<dbReference type="PANTHER" id="PTHR43794:SF11">
    <property type="entry name" value="AMIDOHYDROLASE-RELATED DOMAIN-CONTAINING PROTEIN"/>
    <property type="match status" value="1"/>
</dbReference>
<dbReference type="PANTHER" id="PTHR43794">
    <property type="entry name" value="AMINOHYDROLASE SSNA-RELATED"/>
    <property type="match status" value="1"/>
</dbReference>
<dbReference type="RefSeq" id="WP_191274489.1">
    <property type="nucleotide sequence ID" value="NZ_BNDS01000014.1"/>
</dbReference>
<name>A0ABQ3N6F5_9BACI</name>
<dbReference type="Pfam" id="PF01979">
    <property type="entry name" value="Amidohydro_1"/>
    <property type="match status" value="1"/>
</dbReference>
<protein>
    <submittedName>
        <fullName evidence="3">Amidohydrolase</fullName>
    </submittedName>
</protein>
<keyword evidence="4" id="KW-1185">Reference proteome</keyword>
<dbReference type="InterPro" id="IPR050287">
    <property type="entry name" value="MTA/SAH_deaminase"/>
</dbReference>
<dbReference type="CDD" id="cd01298">
    <property type="entry name" value="ATZ_TRZ_like"/>
    <property type="match status" value="1"/>
</dbReference>
<comment type="caution">
    <text evidence="3">The sequence shown here is derived from an EMBL/GenBank/DDBJ whole genome shotgun (WGS) entry which is preliminary data.</text>
</comment>
<accession>A0ABQ3N6F5</accession>
<gene>
    <name evidence="3" type="ORF">AM1BK_31890</name>
</gene>
<evidence type="ECO:0000313" key="4">
    <source>
        <dbReference type="Proteomes" id="UP000637074"/>
    </source>
</evidence>
<dbReference type="InterPro" id="IPR006680">
    <property type="entry name" value="Amidohydro-rel"/>
</dbReference>
<reference evidence="3 4" key="1">
    <citation type="journal article" date="2022" name="Int. J. Syst. Evol. Microbiol.">
        <title>Neobacillus kokaensis sp. nov., isolated from soil.</title>
        <authorList>
            <person name="Yuki K."/>
            <person name="Matsubara H."/>
            <person name="Yamaguchi S."/>
        </authorList>
    </citation>
    <scope>NUCLEOTIDE SEQUENCE [LARGE SCALE GENOMIC DNA]</scope>
    <source>
        <strain evidence="3 4">LOB 377</strain>
    </source>
</reference>
<dbReference type="Gene3D" id="3.20.20.140">
    <property type="entry name" value="Metal-dependent hydrolases"/>
    <property type="match status" value="1"/>
</dbReference>
<organism evidence="3 4">
    <name type="scientific">Neobacillus kokaensis</name>
    <dbReference type="NCBI Taxonomy" id="2759023"/>
    <lineage>
        <taxon>Bacteria</taxon>
        <taxon>Bacillati</taxon>
        <taxon>Bacillota</taxon>
        <taxon>Bacilli</taxon>
        <taxon>Bacillales</taxon>
        <taxon>Bacillaceae</taxon>
        <taxon>Neobacillus</taxon>
    </lineage>
</organism>
<dbReference type="InterPro" id="IPR032466">
    <property type="entry name" value="Metal_Hydrolase"/>
</dbReference>
<evidence type="ECO:0000259" key="2">
    <source>
        <dbReference type="Pfam" id="PF01979"/>
    </source>
</evidence>
<evidence type="ECO:0000256" key="1">
    <source>
        <dbReference type="ARBA" id="ARBA00022801"/>
    </source>
</evidence>
<evidence type="ECO:0000313" key="3">
    <source>
        <dbReference type="EMBL" id="GHH99646.1"/>
    </source>
</evidence>
<keyword evidence="1" id="KW-0378">Hydrolase</keyword>
<dbReference type="EMBL" id="BNDS01000014">
    <property type="protein sequence ID" value="GHH99646.1"/>
    <property type="molecule type" value="Genomic_DNA"/>
</dbReference>
<dbReference type="Proteomes" id="UP000637074">
    <property type="component" value="Unassembled WGS sequence"/>
</dbReference>
<feature type="domain" description="Amidohydrolase-related" evidence="2">
    <location>
        <begin position="57"/>
        <end position="406"/>
    </location>
</feature>
<dbReference type="SUPFAM" id="SSF51338">
    <property type="entry name" value="Composite domain of metallo-dependent hydrolases"/>
    <property type="match status" value="1"/>
</dbReference>